<dbReference type="Pfam" id="PF04577">
    <property type="entry name" value="Glyco_transf_61"/>
    <property type="match status" value="1"/>
</dbReference>
<evidence type="ECO:0000256" key="2">
    <source>
        <dbReference type="ARBA" id="ARBA00022676"/>
    </source>
</evidence>
<protein>
    <recommendedName>
        <fullName evidence="6">Glycosyltransferase 61 catalytic domain-containing protein</fullName>
    </recommendedName>
</protein>
<feature type="domain" description="Glycosyltransferase 61 catalytic" evidence="6">
    <location>
        <begin position="291"/>
        <end position="384"/>
    </location>
</feature>
<evidence type="ECO:0000256" key="1">
    <source>
        <dbReference type="ARBA" id="ARBA00004323"/>
    </source>
</evidence>
<dbReference type="EMBL" id="JBJXBP010000001">
    <property type="protein sequence ID" value="KAL3851184.1"/>
    <property type="molecule type" value="Genomic_DNA"/>
</dbReference>
<keyword evidence="2" id="KW-0328">Glycosyltransferase</keyword>
<dbReference type="InterPro" id="IPR007657">
    <property type="entry name" value="Glycosyltransferase_61"/>
</dbReference>
<evidence type="ECO:0000313" key="8">
    <source>
        <dbReference type="Proteomes" id="UP001634393"/>
    </source>
</evidence>
<dbReference type="GO" id="GO:0000139">
    <property type="term" value="C:Golgi membrane"/>
    <property type="evidence" value="ECO:0007669"/>
    <property type="project" value="UniProtKB-SubCell"/>
</dbReference>
<dbReference type="GO" id="GO:0016763">
    <property type="term" value="F:pentosyltransferase activity"/>
    <property type="evidence" value="ECO:0007669"/>
    <property type="project" value="UniProtKB-ARBA"/>
</dbReference>
<keyword evidence="5" id="KW-0812">Transmembrane</keyword>
<evidence type="ECO:0000256" key="3">
    <source>
        <dbReference type="ARBA" id="ARBA00022679"/>
    </source>
</evidence>
<feature type="transmembrane region" description="Helical" evidence="5">
    <location>
        <begin position="29"/>
        <end position="51"/>
    </location>
</feature>
<keyword evidence="5" id="KW-1133">Transmembrane helix</keyword>
<gene>
    <name evidence="7" type="ORF">ACJIZ3_013066</name>
</gene>
<comment type="subcellular location">
    <subcellularLocation>
        <location evidence="1">Golgi apparatus membrane</location>
        <topology evidence="1">Single-pass type II membrane protein</topology>
    </subcellularLocation>
</comment>
<keyword evidence="3" id="KW-0808">Transferase</keyword>
<comment type="caution">
    <text evidence="7">The sequence shown here is derived from an EMBL/GenBank/DDBJ whole genome shotgun (WGS) entry which is preliminary data.</text>
</comment>
<dbReference type="PANTHER" id="PTHR20961:SF108">
    <property type="entry name" value="GLYCOSYLTRANSFERASE"/>
    <property type="match status" value="1"/>
</dbReference>
<evidence type="ECO:0000259" key="6">
    <source>
        <dbReference type="Pfam" id="PF04577"/>
    </source>
</evidence>
<dbReference type="AlphaFoldDB" id="A0ABD3UNT9"/>
<keyword evidence="8" id="KW-1185">Reference proteome</keyword>
<evidence type="ECO:0000256" key="4">
    <source>
        <dbReference type="ARBA" id="ARBA00023180"/>
    </source>
</evidence>
<organism evidence="7 8">
    <name type="scientific">Penstemon smallii</name>
    <dbReference type="NCBI Taxonomy" id="265156"/>
    <lineage>
        <taxon>Eukaryota</taxon>
        <taxon>Viridiplantae</taxon>
        <taxon>Streptophyta</taxon>
        <taxon>Embryophyta</taxon>
        <taxon>Tracheophyta</taxon>
        <taxon>Spermatophyta</taxon>
        <taxon>Magnoliopsida</taxon>
        <taxon>eudicotyledons</taxon>
        <taxon>Gunneridae</taxon>
        <taxon>Pentapetalae</taxon>
        <taxon>asterids</taxon>
        <taxon>lamiids</taxon>
        <taxon>Lamiales</taxon>
        <taxon>Plantaginaceae</taxon>
        <taxon>Cheloneae</taxon>
        <taxon>Penstemon</taxon>
    </lineage>
</organism>
<evidence type="ECO:0000313" key="7">
    <source>
        <dbReference type="EMBL" id="KAL3851184.1"/>
    </source>
</evidence>
<dbReference type="Proteomes" id="UP001634393">
    <property type="component" value="Unassembled WGS sequence"/>
</dbReference>
<accession>A0ABD3UNT9</accession>
<keyword evidence="4" id="KW-0325">Glycoprotein</keyword>
<dbReference type="InterPro" id="IPR049625">
    <property type="entry name" value="Glyco_transf_61_cat"/>
</dbReference>
<reference evidence="7 8" key="1">
    <citation type="submission" date="2024-12" db="EMBL/GenBank/DDBJ databases">
        <title>The unique morphological basis and parallel evolutionary history of personate flowers in Penstemon.</title>
        <authorList>
            <person name="Depatie T.H."/>
            <person name="Wessinger C.A."/>
        </authorList>
    </citation>
    <scope>NUCLEOTIDE SEQUENCE [LARGE SCALE GENOMIC DNA]</scope>
    <source>
        <strain evidence="7">WTNN_2</strain>
        <tissue evidence="7">Leaf</tissue>
    </source>
</reference>
<keyword evidence="5" id="KW-0472">Membrane</keyword>
<evidence type="ECO:0000256" key="5">
    <source>
        <dbReference type="SAM" id="Phobius"/>
    </source>
</evidence>
<sequence length="482" mass="54841">MTVFFSFITCKLIIKDLWKMEKELKRHSFGGSSIIFLLAFPFLCVGLDFFWGNTIPFDRWVQYFSSSETSFIGRKAINKTHEDQEFMNFHLARLVRGDDLRNLESSGFACDKSLHSIVCISNQPTIIDTSNMTIYIPSFNSSQQETIIRPYARQEDIPKVISPVHVIQYKNTTEPPHCQYSHQIPAVIFSSASTGNVFHEMNEIIIPLYITTKHFQSRVLFILEDYKPSFMNKYNKVLSRLSGYSVINPAENGSILCFPGSITGLKYHNNLALNSTGIPGGYSMQDFKHFLIRAYSLKYTHVSEMSKPRLMLLSRTNTRRFLNEDEMVSIMKELGFQVIIVRRSKVISNLNIFSQMINSCSVLVGAHGAGLTNEIFLPSGAVMVQVELLGTEWASNTYYGDTARAMGVNYLRYKIEPEESSLVKLYGRNSSIVTDPGSFFYKVGNLRAARTAYLDQQNVRINLDRFRGTLVEALSIVTAFEQ</sequence>
<proteinExistence type="predicted"/>
<dbReference type="PANTHER" id="PTHR20961">
    <property type="entry name" value="GLYCOSYLTRANSFERASE"/>
    <property type="match status" value="1"/>
</dbReference>
<name>A0ABD3UNT9_9LAMI</name>